<dbReference type="SUPFAM" id="SSF55781">
    <property type="entry name" value="GAF domain-like"/>
    <property type="match status" value="1"/>
</dbReference>
<evidence type="ECO:0000259" key="7">
    <source>
        <dbReference type="PROSITE" id="PS50109"/>
    </source>
</evidence>
<dbReference type="CDD" id="cd00082">
    <property type="entry name" value="HisKA"/>
    <property type="match status" value="1"/>
</dbReference>
<dbReference type="KEGG" id="mpt:Mpe_A2742"/>
<accession>A2SJF7</accession>
<dbReference type="GO" id="GO:0007234">
    <property type="term" value="P:osmosensory signaling via phosphorelay pathway"/>
    <property type="evidence" value="ECO:0007669"/>
    <property type="project" value="TreeGrafter"/>
</dbReference>
<dbReference type="Gene3D" id="1.10.287.130">
    <property type="match status" value="1"/>
</dbReference>
<dbReference type="FunFam" id="3.30.565.10:FF:000006">
    <property type="entry name" value="Sensor histidine kinase WalK"/>
    <property type="match status" value="1"/>
</dbReference>
<reference evidence="8 9" key="1">
    <citation type="journal article" date="2007" name="J. Bacteriol.">
        <title>Whole-genome analysis of the methyl tert-butyl ether-degrading beta-proteobacterium Methylibium petroleiphilum PM1.</title>
        <authorList>
            <person name="Kane S.R."/>
            <person name="Chakicherla A.Y."/>
            <person name="Chain P.S.G."/>
            <person name="Schmidt R."/>
            <person name="Shin M.W."/>
            <person name="Legler T.C."/>
            <person name="Scow K.M."/>
            <person name="Larimer F.W."/>
            <person name="Lucas S.M."/>
            <person name="Richardson P.M."/>
            <person name="Hristova K.R."/>
        </authorList>
    </citation>
    <scope>NUCLEOTIDE SEQUENCE [LARGE SCALE GENOMIC DNA]</scope>
    <source>
        <strain evidence="9">ATCC BAA-1232 / LMG 22953 / PM1</strain>
    </source>
</reference>
<dbReference type="InterPro" id="IPR050351">
    <property type="entry name" value="BphY/WalK/GraS-like"/>
</dbReference>
<dbReference type="InterPro" id="IPR036097">
    <property type="entry name" value="HisK_dim/P_sf"/>
</dbReference>
<dbReference type="GO" id="GO:0000156">
    <property type="term" value="F:phosphorelay response regulator activity"/>
    <property type="evidence" value="ECO:0007669"/>
    <property type="project" value="TreeGrafter"/>
</dbReference>
<evidence type="ECO:0000256" key="3">
    <source>
        <dbReference type="ARBA" id="ARBA00012438"/>
    </source>
</evidence>
<dbReference type="InterPro" id="IPR004358">
    <property type="entry name" value="Sig_transdc_His_kin-like_C"/>
</dbReference>
<evidence type="ECO:0000256" key="2">
    <source>
        <dbReference type="ARBA" id="ARBA00004429"/>
    </source>
</evidence>
<keyword evidence="9" id="KW-1185">Reference proteome</keyword>
<dbReference type="Gene3D" id="3.30.450.40">
    <property type="match status" value="1"/>
</dbReference>
<dbReference type="HOGENOM" id="CLU_000445_114_71_4"/>
<evidence type="ECO:0000256" key="1">
    <source>
        <dbReference type="ARBA" id="ARBA00000085"/>
    </source>
</evidence>
<keyword evidence="6 8" id="KW-0418">Kinase</keyword>
<evidence type="ECO:0000256" key="6">
    <source>
        <dbReference type="ARBA" id="ARBA00022777"/>
    </source>
</evidence>
<dbReference type="InterPro" id="IPR003018">
    <property type="entry name" value="GAF"/>
</dbReference>
<dbReference type="SMART" id="SM00387">
    <property type="entry name" value="HATPase_c"/>
    <property type="match status" value="1"/>
</dbReference>
<dbReference type="SUPFAM" id="SSF55874">
    <property type="entry name" value="ATPase domain of HSP90 chaperone/DNA topoisomerase II/histidine kinase"/>
    <property type="match status" value="1"/>
</dbReference>
<dbReference type="STRING" id="420662.Mpe_A2742"/>
<proteinExistence type="predicted"/>
<dbReference type="eggNOG" id="COG4251">
    <property type="taxonomic scope" value="Bacteria"/>
</dbReference>
<dbReference type="Proteomes" id="UP000000366">
    <property type="component" value="Chromosome"/>
</dbReference>
<dbReference type="Pfam" id="PF02518">
    <property type="entry name" value="HATPase_c"/>
    <property type="match status" value="1"/>
</dbReference>
<dbReference type="InterPro" id="IPR029016">
    <property type="entry name" value="GAF-like_dom_sf"/>
</dbReference>
<dbReference type="GO" id="GO:0000155">
    <property type="term" value="F:phosphorelay sensor kinase activity"/>
    <property type="evidence" value="ECO:0007669"/>
    <property type="project" value="InterPro"/>
</dbReference>
<dbReference type="GO" id="GO:0005886">
    <property type="term" value="C:plasma membrane"/>
    <property type="evidence" value="ECO:0007669"/>
    <property type="project" value="UniProtKB-SubCell"/>
</dbReference>
<dbReference type="EMBL" id="CP000555">
    <property type="protein sequence ID" value="ABM95696.1"/>
    <property type="molecule type" value="Genomic_DNA"/>
</dbReference>
<comment type="catalytic activity">
    <reaction evidence="1">
        <text>ATP + protein L-histidine = ADP + protein N-phospho-L-histidine.</text>
        <dbReference type="EC" id="2.7.13.3"/>
    </reaction>
</comment>
<dbReference type="PANTHER" id="PTHR42878">
    <property type="entry name" value="TWO-COMPONENT HISTIDINE KINASE"/>
    <property type="match status" value="1"/>
</dbReference>
<dbReference type="AlphaFoldDB" id="A2SJF7"/>
<keyword evidence="5" id="KW-0808">Transferase</keyword>
<name>A2SJF7_METPP</name>
<dbReference type="InterPro" id="IPR003661">
    <property type="entry name" value="HisK_dim/P_dom"/>
</dbReference>
<dbReference type="Pfam" id="PF00512">
    <property type="entry name" value="HisKA"/>
    <property type="match status" value="1"/>
</dbReference>
<keyword evidence="4" id="KW-0597">Phosphoprotein</keyword>
<protein>
    <recommendedName>
        <fullName evidence="3">histidine kinase</fullName>
        <ecNumber evidence="3">2.7.13.3</ecNumber>
    </recommendedName>
</protein>
<sequence length="363" mass="40086">MAPPSSLRDGDLCHYADEDAIEPLWKGQRFPMSACVSGWVMLQRTPAVIPDIYQDPRVPVDAYRPTFVRSMAMVPIRSESPIGAIGNYWARPYRPSTDEVSLLQALADTTSVAIENVQTLQELEHRVQERTAALREANAGLEAFSYSVAHDLRAPLRAISGYSGLLADHHRSQLDAEGQGFLDRIGKSARRMEALIDDLIKLAHVGHGDVQHRTIDIGQLAHEIVGVLREQSPRAGMTVRIATGLKVVGDLGLLRVVLENLLSNAWKYTLRRDDALIDLQGAPTADGQLVCQVRDNGVGFDMTAAEHLFEPFKRLHGDVEFAGTGIGLAIVRRAIHRMGGRLWAESEKDRGATFYFALPLGRR</sequence>
<gene>
    <name evidence="8" type="ordered locus">Mpe_A2742</name>
</gene>
<dbReference type="PANTHER" id="PTHR42878:SF15">
    <property type="entry name" value="BACTERIOPHYTOCHROME"/>
    <property type="match status" value="1"/>
</dbReference>
<evidence type="ECO:0000256" key="4">
    <source>
        <dbReference type="ARBA" id="ARBA00022553"/>
    </source>
</evidence>
<dbReference type="InterPro" id="IPR005467">
    <property type="entry name" value="His_kinase_dom"/>
</dbReference>
<dbReference type="PROSITE" id="PS50109">
    <property type="entry name" value="HIS_KIN"/>
    <property type="match status" value="1"/>
</dbReference>
<evidence type="ECO:0000256" key="5">
    <source>
        <dbReference type="ARBA" id="ARBA00022679"/>
    </source>
</evidence>
<dbReference type="Gene3D" id="3.30.565.10">
    <property type="entry name" value="Histidine kinase-like ATPase, C-terminal domain"/>
    <property type="match status" value="1"/>
</dbReference>
<dbReference type="SUPFAM" id="SSF47384">
    <property type="entry name" value="Homodimeric domain of signal transducing histidine kinase"/>
    <property type="match status" value="1"/>
</dbReference>
<evidence type="ECO:0000313" key="8">
    <source>
        <dbReference type="EMBL" id="ABM95696.1"/>
    </source>
</evidence>
<dbReference type="InterPro" id="IPR003594">
    <property type="entry name" value="HATPase_dom"/>
</dbReference>
<dbReference type="GO" id="GO:0030295">
    <property type="term" value="F:protein kinase activator activity"/>
    <property type="evidence" value="ECO:0007669"/>
    <property type="project" value="TreeGrafter"/>
</dbReference>
<organism evidence="8 9">
    <name type="scientific">Methylibium petroleiphilum (strain ATCC BAA-1232 / LMG 22953 / PM1)</name>
    <dbReference type="NCBI Taxonomy" id="420662"/>
    <lineage>
        <taxon>Bacteria</taxon>
        <taxon>Pseudomonadati</taxon>
        <taxon>Pseudomonadota</taxon>
        <taxon>Betaproteobacteria</taxon>
        <taxon>Burkholderiales</taxon>
        <taxon>Sphaerotilaceae</taxon>
        <taxon>Methylibium</taxon>
    </lineage>
</organism>
<dbReference type="InterPro" id="IPR036890">
    <property type="entry name" value="HATPase_C_sf"/>
</dbReference>
<dbReference type="EC" id="2.7.13.3" evidence="3"/>
<dbReference type="Pfam" id="PF13185">
    <property type="entry name" value="GAF_2"/>
    <property type="match status" value="1"/>
</dbReference>
<feature type="domain" description="Histidine kinase" evidence="7">
    <location>
        <begin position="147"/>
        <end position="362"/>
    </location>
</feature>
<dbReference type="PRINTS" id="PR00344">
    <property type="entry name" value="BCTRLSENSOR"/>
</dbReference>
<comment type="subcellular location">
    <subcellularLocation>
        <location evidence="2">Cell inner membrane</location>
        <topology evidence="2">Multi-pass membrane protein</topology>
    </subcellularLocation>
</comment>
<evidence type="ECO:0000313" key="9">
    <source>
        <dbReference type="Proteomes" id="UP000000366"/>
    </source>
</evidence>
<dbReference type="RefSeq" id="WP_011830325.1">
    <property type="nucleotide sequence ID" value="NC_008825.1"/>
</dbReference>
<dbReference type="SMART" id="SM00388">
    <property type="entry name" value="HisKA"/>
    <property type="match status" value="1"/>
</dbReference>